<dbReference type="Gramene" id="OE9A055177T1">
    <property type="protein sequence ID" value="OE9A055177C1"/>
    <property type="gene ID" value="OE9A055177"/>
</dbReference>
<feature type="compositionally biased region" description="Basic and acidic residues" evidence="1">
    <location>
        <begin position="127"/>
        <end position="153"/>
    </location>
</feature>
<evidence type="ECO:0000313" key="3">
    <source>
        <dbReference type="Proteomes" id="UP000594638"/>
    </source>
</evidence>
<sequence>MAKTWSGDRKSQQKLTIPLEAINGTPEVHKSIEVRYVVLSNDEIVAPYMKCILYKKHLQPHVREDMQFGDTGDAGTSVPVQSHTPRPRLIMITNGCKGHSSDVEDDDVDDFVDTPPKRKKTPSRFHPPTEEHATQEYYHTEPEGHDIHTSLQP</sequence>
<name>A0A8S0SC01_OLEEU</name>
<dbReference type="EMBL" id="CACTIH010004189">
    <property type="protein sequence ID" value="CAA2990038.1"/>
    <property type="molecule type" value="Genomic_DNA"/>
</dbReference>
<proteinExistence type="predicted"/>
<evidence type="ECO:0000256" key="1">
    <source>
        <dbReference type="SAM" id="MobiDB-lite"/>
    </source>
</evidence>
<accession>A0A8S0SC01</accession>
<gene>
    <name evidence="2" type="ORF">OLEA9_A055177</name>
</gene>
<comment type="caution">
    <text evidence="2">The sequence shown here is derived from an EMBL/GenBank/DDBJ whole genome shotgun (WGS) entry which is preliminary data.</text>
</comment>
<feature type="region of interest" description="Disordered" evidence="1">
    <location>
        <begin position="72"/>
        <end position="153"/>
    </location>
</feature>
<dbReference type="AlphaFoldDB" id="A0A8S0SC01"/>
<protein>
    <submittedName>
        <fullName evidence="2">Uncharacterized protein</fullName>
    </submittedName>
</protein>
<evidence type="ECO:0000313" key="2">
    <source>
        <dbReference type="EMBL" id="CAA2990038.1"/>
    </source>
</evidence>
<keyword evidence="3" id="KW-1185">Reference proteome</keyword>
<reference evidence="2 3" key="1">
    <citation type="submission" date="2019-12" db="EMBL/GenBank/DDBJ databases">
        <authorList>
            <person name="Alioto T."/>
            <person name="Alioto T."/>
            <person name="Gomez Garrido J."/>
        </authorList>
    </citation>
    <scope>NUCLEOTIDE SEQUENCE [LARGE SCALE GENOMIC DNA]</scope>
</reference>
<feature type="compositionally biased region" description="Acidic residues" evidence="1">
    <location>
        <begin position="103"/>
        <end position="112"/>
    </location>
</feature>
<dbReference type="Proteomes" id="UP000594638">
    <property type="component" value="Unassembled WGS sequence"/>
</dbReference>
<organism evidence="2 3">
    <name type="scientific">Olea europaea subsp. europaea</name>
    <dbReference type="NCBI Taxonomy" id="158383"/>
    <lineage>
        <taxon>Eukaryota</taxon>
        <taxon>Viridiplantae</taxon>
        <taxon>Streptophyta</taxon>
        <taxon>Embryophyta</taxon>
        <taxon>Tracheophyta</taxon>
        <taxon>Spermatophyta</taxon>
        <taxon>Magnoliopsida</taxon>
        <taxon>eudicotyledons</taxon>
        <taxon>Gunneridae</taxon>
        <taxon>Pentapetalae</taxon>
        <taxon>asterids</taxon>
        <taxon>lamiids</taxon>
        <taxon>Lamiales</taxon>
        <taxon>Oleaceae</taxon>
        <taxon>Oleeae</taxon>
        <taxon>Olea</taxon>
    </lineage>
</organism>